<dbReference type="Pfam" id="PF08241">
    <property type="entry name" value="Methyltransf_11"/>
    <property type="match status" value="1"/>
</dbReference>
<name>A0ABX1T824_9PROT</name>
<keyword evidence="4" id="KW-0489">Methyltransferase</keyword>
<dbReference type="GO" id="GO:0008168">
    <property type="term" value="F:methyltransferase activity"/>
    <property type="evidence" value="ECO:0007669"/>
    <property type="project" value="UniProtKB-KW"/>
</dbReference>
<dbReference type="InterPro" id="IPR001173">
    <property type="entry name" value="Glyco_trans_2-like"/>
</dbReference>
<dbReference type="CDD" id="cd04186">
    <property type="entry name" value="GT_2_like_c"/>
    <property type="match status" value="1"/>
</dbReference>
<dbReference type="InterPro" id="IPR029044">
    <property type="entry name" value="Nucleotide-diphossugar_trans"/>
</dbReference>
<evidence type="ECO:0000313" key="5">
    <source>
        <dbReference type="Proteomes" id="UP000886469"/>
    </source>
</evidence>
<organism evidence="4 5">
    <name type="scientific">Candidatus Accumulibacter contiguus</name>
    <dbReference type="NCBI Taxonomy" id="2954381"/>
    <lineage>
        <taxon>Bacteria</taxon>
        <taxon>Pseudomonadati</taxon>
        <taxon>Pseudomonadota</taxon>
        <taxon>Betaproteobacteria</taxon>
        <taxon>Candidatus Accumulibacter</taxon>
    </lineage>
</organism>
<dbReference type="Gene3D" id="3.40.50.2000">
    <property type="entry name" value="Glycogen Phosphorylase B"/>
    <property type="match status" value="1"/>
</dbReference>
<comment type="caution">
    <text evidence="4">The sequence shown here is derived from an EMBL/GenBank/DDBJ whole genome shotgun (WGS) entry which is preliminary data.</text>
</comment>
<protein>
    <submittedName>
        <fullName evidence="4">Methyltransferase domain-containing protein</fullName>
    </submittedName>
</protein>
<dbReference type="InterPro" id="IPR013216">
    <property type="entry name" value="Methyltransf_11"/>
</dbReference>
<sequence>MKFTGERFIPTEHGEISLEHYHRYAATSEYVKGKVVLDVACGEGYGSDLMALGAASVVGVDLSTEAVEHARQTYADRGNLRFLQASAIALPFPDSSFDVVVSFETIEHLAEQEQMLCELRRVLRPAGILMISSPNRPVYSEESGRHNEFHVKELDFSEFDSLLRSKFSRIRYFGQRFMMGSVLQPLEGGGNRFDALCEHNDGIRNGISPLQHPVYFVAVCGDEASVFPEARSSFLLPRELDLLRQYQGYAQWAARVDAELATCRDLYSNLDDEHHRVANWAKSLHQRCELLERELAETEAKLSATQEKLTQSIGSSSGGAARLSPFAAGLAHGQWTTVMKPLRTWLRSNGRRLYHQLPLSQTYKLKLVGGMYKFAGPLFAGMGHYESWKRQRDGVLLPMATQGAVQPEEIDSALQELRFEQPEHPLVSIVIPAYGNLPVTLGCLRSIARNLPAVPVEVILMEDCSGDPEIDRLSEVPGLRYLRNSQNLGFLRSANRAADFAKGSYFYLLNSDTEVTEGWLDAMLAVFASRPDCGLVGSKLVYPDGRLQEAGGIVWNDASAWNYGRFQDPSLPEFNYLRETDYCSGASIMIPLELYKNLGGFDERYVPAYFEDTDLAFAVRSTGSKVYYQPASVVIHYEGVSHGTDTGEGIKAYQVQNQQKFREKWRSVLEREHFPNAHDLFQARDRSRAKKTVLVIDHYVPQPDRDAGSRSMLAIMQELLTMGFNVKFWPHNHWQDPVYTPRLQALGIEVEYGSRYWGRFAAWIEENGKYLDYVLLSRPDVAADFVQALRKHTKIPLIYYGHDIHHLRLKEQLKLEPENHTVRNEMKRIEKIEKQHWRQMDAIYYPSNLETEEVAKFLRTEGLDDKSATLPVYAFDSFSDNAAENLADRQDILFVAGFGHPPNATAARWFVHEVLPLVRESFPDVRLTLVGSNPTPEVAALACEHIAVTGFVTDEQLAGYYLNARVAVAPLLFGAGMKGKVVEAMRFGIPMVTTPIGAQGLVEAGSALGVFEDPSAYARDVMRLLSDDEEWRIRSAAELAYVQEHFSLAAMRCSLERWFVP</sequence>
<keyword evidence="1" id="KW-0175">Coiled coil</keyword>
<keyword evidence="5" id="KW-1185">Reference proteome</keyword>
<keyword evidence="4" id="KW-0808">Transferase</keyword>
<dbReference type="EMBL" id="SPMX01000027">
    <property type="protein sequence ID" value="NMQ05809.1"/>
    <property type="molecule type" value="Genomic_DNA"/>
</dbReference>
<reference evidence="4" key="1">
    <citation type="submission" date="2019-03" db="EMBL/GenBank/DDBJ databases">
        <title>Metabolic reconstructions from genomes of highly enriched 'Candidatus Accumulibacter' and 'Candidatus Competibacter' bioreactor populations.</title>
        <authorList>
            <person name="Annavajhala M.K."/>
            <person name="Welles L."/>
            <person name="Abbas B."/>
            <person name="Sorokin D."/>
            <person name="Park H."/>
            <person name="Van Loosdrecht M."/>
            <person name="Chandran K."/>
        </authorList>
    </citation>
    <scope>NUCLEOTIDE SEQUENCE</scope>
    <source>
        <strain evidence="4">SBR_L</strain>
    </source>
</reference>
<dbReference type="GO" id="GO:0032259">
    <property type="term" value="P:methylation"/>
    <property type="evidence" value="ECO:0007669"/>
    <property type="project" value="UniProtKB-KW"/>
</dbReference>
<dbReference type="SUPFAM" id="SSF53335">
    <property type="entry name" value="S-adenosyl-L-methionine-dependent methyltransferases"/>
    <property type="match status" value="1"/>
</dbReference>
<accession>A0ABX1T824</accession>
<feature type="coiled-coil region" evidence="1">
    <location>
        <begin position="281"/>
        <end position="308"/>
    </location>
</feature>
<dbReference type="Pfam" id="PF00535">
    <property type="entry name" value="Glycos_transf_2"/>
    <property type="match status" value="1"/>
</dbReference>
<dbReference type="RefSeq" id="WP_169070467.1">
    <property type="nucleotide sequence ID" value="NZ_JAZKUC010000001.1"/>
</dbReference>
<dbReference type="PANTHER" id="PTHR43179:SF7">
    <property type="entry name" value="RHAMNOSYLTRANSFERASE WBBL"/>
    <property type="match status" value="1"/>
</dbReference>
<dbReference type="Pfam" id="PF13692">
    <property type="entry name" value="Glyco_trans_1_4"/>
    <property type="match status" value="1"/>
</dbReference>
<evidence type="ECO:0000259" key="2">
    <source>
        <dbReference type="Pfam" id="PF00535"/>
    </source>
</evidence>
<dbReference type="PANTHER" id="PTHR43179">
    <property type="entry name" value="RHAMNOSYLTRANSFERASE WBBL"/>
    <property type="match status" value="1"/>
</dbReference>
<feature type="domain" description="Methyltransferase type 11" evidence="3">
    <location>
        <begin position="37"/>
        <end position="131"/>
    </location>
</feature>
<dbReference type="CDD" id="cd02440">
    <property type="entry name" value="AdoMet_MTases"/>
    <property type="match status" value="1"/>
</dbReference>
<dbReference type="Proteomes" id="UP000886469">
    <property type="component" value="Unassembled WGS sequence"/>
</dbReference>
<dbReference type="Gene3D" id="3.90.550.10">
    <property type="entry name" value="Spore Coat Polysaccharide Biosynthesis Protein SpsA, Chain A"/>
    <property type="match status" value="1"/>
</dbReference>
<evidence type="ECO:0000313" key="4">
    <source>
        <dbReference type="EMBL" id="NMQ05809.1"/>
    </source>
</evidence>
<evidence type="ECO:0000259" key="3">
    <source>
        <dbReference type="Pfam" id="PF08241"/>
    </source>
</evidence>
<evidence type="ECO:0000256" key="1">
    <source>
        <dbReference type="SAM" id="Coils"/>
    </source>
</evidence>
<dbReference type="SUPFAM" id="SSF53448">
    <property type="entry name" value="Nucleotide-diphospho-sugar transferases"/>
    <property type="match status" value="1"/>
</dbReference>
<dbReference type="CDD" id="cd03801">
    <property type="entry name" value="GT4_PimA-like"/>
    <property type="match status" value="1"/>
</dbReference>
<proteinExistence type="predicted"/>
<gene>
    <name evidence="4" type="ORF">E4Q08_11290</name>
</gene>
<dbReference type="InterPro" id="IPR029063">
    <property type="entry name" value="SAM-dependent_MTases_sf"/>
</dbReference>
<dbReference type="SUPFAM" id="SSF53756">
    <property type="entry name" value="UDP-Glycosyltransferase/glycogen phosphorylase"/>
    <property type="match status" value="1"/>
</dbReference>
<dbReference type="Gene3D" id="3.40.50.150">
    <property type="entry name" value="Vaccinia Virus protein VP39"/>
    <property type="match status" value="1"/>
</dbReference>
<feature type="domain" description="Glycosyltransferase 2-like" evidence="2">
    <location>
        <begin position="428"/>
        <end position="548"/>
    </location>
</feature>